<evidence type="ECO:0000313" key="1">
    <source>
        <dbReference type="EMBL" id="MQY08403.1"/>
    </source>
</evidence>
<proteinExistence type="predicted"/>
<dbReference type="AlphaFoldDB" id="A0A7K0C4N3"/>
<keyword evidence="2" id="KW-1185">Reference proteome</keyword>
<dbReference type="Proteomes" id="UP000487268">
    <property type="component" value="Unassembled WGS sequence"/>
</dbReference>
<evidence type="ECO:0000313" key="2">
    <source>
        <dbReference type="Proteomes" id="UP000487268"/>
    </source>
</evidence>
<sequence>MVKSVLSIGERLLTTVLPGADASACCPPDCWTEAHCAGSCVVSCRYCYNCRCEAVNRGCSYDCGRSVPC</sequence>
<gene>
    <name evidence="1" type="ORF">ACRB68_65100</name>
</gene>
<protein>
    <submittedName>
        <fullName evidence="1">Uncharacterized protein</fullName>
    </submittedName>
</protein>
<dbReference type="EMBL" id="WEGH01000004">
    <property type="protein sequence ID" value="MQY08403.1"/>
    <property type="molecule type" value="Genomic_DNA"/>
</dbReference>
<dbReference type="RefSeq" id="WP_153539155.1">
    <property type="nucleotide sequence ID" value="NZ_WEGH01000004.1"/>
</dbReference>
<name>A0A7K0C4N3_9ACTN</name>
<dbReference type="OrthoDB" id="4242556at2"/>
<organism evidence="1 2">
    <name type="scientific">Actinomadura macrotermitis</name>
    <dbReference type="NCBI Taxonomy" id="2585200"/>
    <lineage>
        <taxon>Bacteria</taxon>
        <taxon>Bacillati</taxon>
        <taxon>Actinomycetota</taxon>
        <taxon>Actinomycetes</taxon>
        <taxon>Streptosporangiales</taxon>
        <taxon>Thermomonosporaceae</taxon>
        <taxon>Actinomadura</taxon>
    </lineage>
</organism>
<accession>A0A7K0C4N3</accession>
<reference evidence="1 2" key="1">
    <citation type="submission" date="2019-10" db="EMBL/GenBank/DDBJ databases">
        <title>Actinomadura rubteroloni sp. nov. and Actinomadura macrotermitis sp. nov., isolated from the gut of fungus growing-termite Macrotermes natalensis.</title>
        <authorList>
            <person name="Benndorf R."/>
            <person name="Martin K."/>
            <person name="Kuefner M."/>
            <person name="De Beer W."/>
            <person name="Kaster A.-K."/>
            <person name="Vollmers J."/>
            <person name="Poulsen M."/>
            <person name="Beemelmanns C."/>
        </authorList>
    </citation>
    <scope>NUCLEOTIDE SEQUENCE [LARGE SCALE GENOMIC DNA]</scope>
    <source>
        <strain evidence="1 2">RB68</strain>
    </source>
</reference>
<comment type="caution">
    <text evidence="1">The sequence shown here is derived from an EMBL/GenBank/DDBJ whole genome shotgun (WGS) entry which is preliminary data.</text>
</comment>